<feature type="domain" description="Tyrosine specific protein phosphatases" evidence="16">
    <location>
        <begin position="1811"/>
        <end position="1885"/>
    </location>
</feature>
<protein>
    <recommendedName>
        <fullName evidence="3">protein-tyrosine-phosphatase</fullName>
        <ecNumber evidence="3">3.1.3.48</ecNumber>
    </recommendedName>
</protein>
<evidence type="ECO:0000259" key="17">
    <source>
        <dbReference type="PROSITE" id="PS50853"/>
    </source>
</evidence>
<organism evidence="19 20">
    <name type="scientific">Perca flavescens</name>
    <name type="common">American yellow perch</name>
    <name type="synonym">Morone flavescens</name>
    <dbReference type="NCBI Taxonomy" id="8167"/>
    <lineage>
        <taxon>Eukaryota</taxon>
        <taxon>Metazoa</taxon>
        <taxon>Chordata</taxon>
        <taxon>Craniata</taxon>
        <taxon>Vertebrata</taxon>
        <taxon>Euteleostomi</taxon>
        <taxon>Actinopterygii</taxon>
        <taxon>Neopterygii</taxon>
        <taxon>Teleostei</taxon>
        <taxon>Neoteleostei</taxon>
        <taxon>Acanthomorphata</taxon>
        <taxon>Eupercaria</taxon>
        <taxon>Perciformes</taxon>
        <taxon>Percoidei</taxon>
        <taxon>Percidae</taxon>
        <taxon>Percinae</taxon>
        <taxon>Perca</taxon>
    </lineage>
</organism>
<dbReference type="SMART" id="SM00194">
    <property type="entry name" value="PTPc"/>
    <property type="match status" value="2"/>
</dbReference>
<dbReference type="GO" id="GO:0004725">
    <property type="term" value="F:protein tyrosine phosphatase activity"/>
    <property type="evidence" value="ECO:0007669"/>
    <property type="project" value="UniProtKB-EC"/>
</dbReference>
<dbReference type="InterPro" id="IPR036116">
    <property type="entry name" value="FN3_sf"/>
</dbReference>
<feature type="compositionally biased region" description="Polar residues" evidence="14">
    <location>
        <begin position="502"/>
        <end position="518"/>
    </location>
</feature>
<comment type="caution">
    <text evidence="19">The sequence shown here is derived from an EMBL/GenBank/DDBJ whole genome shotgun (WGS) entry which is preliminary data.</text>
</comment>
<feature type="region of interest" description="Disordered" evidence="14">
    <location>
        <begin position="569"/>
        <end position="701"/>
    </location>
</feature>
<feature type="domain" description="Fibronectin type-III" evidence="17">
    <location>
        <begin position="329"/>
        <end position="426"/>
    </location>
</feature>
<dbReference type="InterPro" id="IPR001148">
    <property type="entry name" value="CA_dom"/>
</dbReference>
<evidence type="ECO:0000256" key="2">
    <source>
        <dbReference type="ARBA" id="ARBA00006246"/>
    </source>
</evidence>
<evidence type="ECO:0000256" key="8">
    <source>
        <dbReference type="ARBA" id="ARBA00022912"/>
    </source>
</evidence>
<feature type="region of interest" description="Disordered" evidence="14">
    <location>
        <begin position="745"/>
        <end position="873"/>
    </location>
</feature>
<dbReference type="InterPro" id="IPR050348">
    <property type="entry name" value="Protein-Tyr_Phosphatase"/>
</dbReference>
<evidence type="ECO:0000259" key="15">
    <source>
        <dbReference type="PROSITE" id="PS50055"/>
    </source>
</evidence>
<keyword evidence="9" id="KW-1133">Transmembrane helix</keyword>
<evidence type="ECO:0000313" key="20">
    <source>
        <dbReference type="Proteomes" id="UP000295070"/>
    </source>
</evidence>
<sequence length="1928" mass="209494">MRNEVTCTVGSDSLIHRALCYVVSVERACGCFQLPAGGYAYRNQRKFSEDIDWSYAGTLNQDNWAKKFPSCSNAKQSPINIEENLAQVKLQYQQLRFDGWESLTSDRTTIKNDGKTVAVNVDGEFYVSGGGLRSKFKVGRITFHWGHCNASSDGSEHSLDGVKYPLEMQIYCYEAHRFVSLDETIKAGGRITALAVLFETSNEDNVNYAAIIDGISSVSRYGKSAEALPFAPQGLLPNSTEKYFIYNGSLTTPPCSETVEWIVFRNTVAISDEQLEMFCEVMTMQQAGYAMLMDYLQNNYREQQQQFMGQVFSSYTGTEEVLSPVCSSEPENIQAVPYNLSSLLVTWERPRAVYDASIEKYSVTYRVASAEDNVPSIYLTDGDQDVGAILDYLLANTSYVVQVVAVCTNGLYGRVSDLLTVAMPIDDPENALDPDSDEFDDEVNYEPNMSWNEPVQTEDYDRAWIPTNSPRTTTSTTTGSPLLPLPGIRTTTAESVRRKITSDSVSPVRSTQYGQVLSHSEETAHRITSTRPPEVALQPGTKGDAQFSGNAPLYSTTTTKEAFISTPTTPVYPSAKTQGVPGVISPKDSSEQTKGDVSATTSTLTSAKTKGGKSISSHSAVTTTLRSRTSDASSTTTPSSFIHAETARGLARPISEDTTTDGDVSAGPGGLPEIQSSQPSFSGKVVPRRPTSPSIPHFSSTTTSVRLSGVLWQTTQPTSTGERPFVLPSTSTSFSSPLCDTADPSICLHDPPSSSQPVLSASALDSQHAATASLSSKDQASPSTPTLPASTLPHLPHPSHPLSGWDPVFPGVGFDDNDSDGDGDLLSGSSSSSVSSGDPSVFSDTPPLQTVPDPSGTVAAAEPSESSWDPSLSTVSLSLSPTLQPSVLLSDFTLSGTTPGLSRSFSLGFEDARYATGNTIESFLPEVSGDGFSLASDMDPMCGCSLEPSASSSWLHASPHVPLPSSAWTSASLELYSSVGFPSASGVVIDYLPRSLSVAVSDGLSLDQPLLSHSTISPSSSSSPSLLVRVTHSDLPVSVAAAASGARDPWFSASDGTPALQTSAHPSSPTASPFTPTPEGKALDISSSASGSALFPDSQEGVDQEWDRVQTSASGESVFTYSTDVANIVPPSATSESGQAPDDLEERTSAFYFESESGSAGTSEVGGTAAPTIPAVTSASPWSLGGEEESGSGQGDSLYDNETSSDFSISERTERESETEEPVEDASNSSHESRVGSIRDGERKAVVPLAVISTLTVLGLIVLISIFIYWRTCFQTAHFYIDESSSPKVIAAVSTAALTSDEQTAFPVKEFVKHVAELHDTLGFQREFEILKESYEEIQSCTVDMGMTTDSSHHPDNTTKNRYSNILAYDHSRVRLTPQPDKDGKTRDYINANYVDGFKKPRSYIATQGPLRSSTEDFWRMIWEQNVCVIVMITNLMEKGRRKCDQYWPADMQEEYSSFLVTVKSSRVLAYYTQRTFTVRNTHAKKGSQKGRLNERTVTQYHYTQWPDMGVPEFALPLLSFVRKSSKARTDDMGPVVVHCSAGVGRTGTYVVLDSMLKQMRDESTVNITGFLKHIRTQRNFLVQTQEQYVFIHDALVEAILSGETEVLAAHLHRYVDELLIPGHAGKTRLDKQFKLVCHSGVKQCDYSTALQDCNRSKNRNCSVVPVERSRVRLSATAGETSDYINASYITGYRQSSEFIITQNPLPGTIKDFWKMIWDHNTQVIVSLPGSGETEEEKEGAELCIVWPRKGQPISYEMFTVTHRSENHICLTNEDMLVVQDYVLEATQDDYVLEVKHYRSPCWPNPDSPISNTFELLNLVKEESAAKDGPTVVHDDVGGVTAGTFCALLSLTRQLEAEGSVDVFQVAKLTNLMRPGVFSNIEQYQFLYRAMLSLIRTQEDEQTLQSSDNNGTIVVGTASAAESLESLV</sequence>
<dbReference type="PRINTS" id="PR00700">
    <property type="entry name" value="PRTYPHPHTASE"/>
</dbReference>
<evidence type="ECO:0000256" key="4">
    <source>
        <dbReference type="ARBA" id="ARBA00022692"/>
    </source>
</evidence>
<dbReference type="PROSITE" id="PS00383">
    <property type="entry name" value="TYR_PHOSPHATASE_1"/>
    <property type="match status" value="1"/>
</dbReference>
<dbReference type="SUPFAM" id="SSF49265">
    <property type="entry name" value="Fibronectin type III"/>
    <property type="match status" value="1"/>
</dbReference>
<dbReference type="SMART" id="SM00060">
    <property type="entry name" value="FN3"/>
    <property type="match status" value="1"/>
</dbReference>
<evidence type="ECO:0000259" key="16">
    <source>
        <dbReference type="PROSITE" id="PS50056"/>
    </source>
</evidence>
<dbReference type="SUPFAM" id="SSF52799">
    <property type="entry name" value="(Phosphotyrosine protein) phosphatases II"/>
    <property type="match status" value="2"/>
</dbReference>
<dbReference type="PROSITE" id="PS51144">
    <property type="entry name" value="ALPHA_CA_2"/>
    <property type="match status" value="1"/>
</dbReference>
<accession>A0A484D3Z9</accession>
<dbReference type="SMART" id="SM01057">
    <property type="entry name" value="Carb_anhydrase"/>
    <property type="match status" value="1"/>
</dbReference>
<dbReference type="InterPro" id="IPR041887">
    <property type="entry name" value="Alpha_CARP_receptor-type"/>
</dbReference>
<dbReference type="EMBL" id="SCKG01000008">
    <property type="protein sequence ID" value="TDH10003.1"/>
    <property type="molecule type" value="Genomic_DNA"/>
</dbReference>
<dbReference type="Pfam" id="PF00102">
    <property type="entry name" value="Y_phosphatase"/>
    <property type="match status" value="2"/>
</dbReference>
<dbReference type="InterPro" id="IPR000242">
    <property type="entry name" value="PTP_cat"/>
</dbReference>
<dbReference type="PROSITE" id="PS50056">
    <property type="entry name" value="TYR_PHOSPHATASE_2"/>
    <property type="match status" value="2"/>
</dbReference>
<dbReference type="InterPro" id="IPR003595">
    <property type="entry name" value="Tyr_Pase_cat"/>
</dbReference>
<dbReference type="EC" id="3.1.3.48" evidence="3"/>
<evidence type="ECO:0000256" key="3">
    <source>
        <dbReference type="ARBA" id="ARBA00013064"/>
    </source>
</evidence>
<evidence type="ECO:0000313" key="19">
    <source>
        <dbReference type="EMBL" id="TDH10003.1"/>
    </source>
</evidence>
<feature type="compositionally biased region" description="Low complexity" evidence="14">
    <location>
        <begin position="622"/>
        <end position="640"/>
    </location>
</feature>
<dbReference type="PROSITE" id="PS50853">
    <property type="entry name" value="FN3"/>
    <property type="match status" value="1"/>
</dbReference>
<feature type="domain" description="Tyrosine-protein phosphatase" evidence="15">
    <location>
        <begin position="1324"/>
        <end position="1599"/>
    </location>
</feature>
<name>A0A484D3Z9_PERFV</name>
<dbReference type="InterPro" id="IPR003961">
    <property type="entry name" value="FN3_dom"/>
</dbReference>
<feature type="region of interest" description="Disordered" evidence="14">
    <location>
        <begin position="715"/>
        <end position="734"/>
    </location>
</feature>
<feature type="compositionally biased region" description="Polar residues" evidence="14">
    <location>
        <begin position="752"/>
        <end position="779"/>
    </location>
</feature>
<keyword evidence="10" id="KW-0472">Membrane</keyword>
<dbReference type="STRING" id="8167.A0A484D3Z9"/>
<dbReference type="Proteomes" id="UP000295070">
    <property type="component" value="Chromosome 8"/>
</dbReference>
<feature type="domain" description="Tyrosine-protein phosphatase" evidence="15">
    <location>
        <begin position="1630"/>
        <end position="1894"/>
    </location>
</feature>
<keyword evidence="12" id="KW-0325">Glycoprotein</keyword>
<evidence type="ECO:0000256" key="13">
    <source>
        <dbReference type="ARBA" id="ARBA00051722"/>
    </source>
</evidence>
<proteinExistence type="inferred from homology"/>
<feature type="region of interest" description="Disordered" evidence="14">
    <location>
        <begin position="1155"/>
        <end position="1238"/>
    </location>
</feature>
<evidence type="ECO:0000256" key="12">
    <source>
        <dbReference type="ARBA" id="ARBA00023180"/>
    </source>
</evidence>
<dbReference type="Gene3D" id="2.60.40.10">
    <property type="entry name" value="Immunoglobulins"/>
    <property type="match status" value="1"/>
</dbReference>
<feature type="domain" description="Tyrosine specific protein phosphatases" evidence="16">
    <location>
        <begin position="1516"/>
        <end position="1590"/>
    </location>
</feature>
<feature type="compositionally biased region" description="Low complexity" evidence="14">
    <location>
        <begin position="598"/>
        <end position="614"/>
    </location>
</feature>
<dbReference type="CDD" id="cd03122">
    <property type="entry name" value="alpha_CARP_receptor_like"/>
    <property type="match status" value="1"/>
</dbReference>
<dbReference type="PROSITE" id="PS50055">
    <property type="entry name" value="TYR_PHOSPHATASE_PTP"/>
    <property type="match status" value="2"/>
</dbReference>
<feature type="compositionally biased region" description="Low complexity" evidence="14">
    <location>
        <begin position="824"/>
        <end position="844"/>
    </location>
</feature>
<dbReference type="Gene3D" id="3.10.200.10">
    <property type="entry name" value="Alpha carbonic anhydrase"/>
    <property type="match status" value="1"/>
</dbReference>
<evidence type="ECO:0000256" key="14">
    <source>
        <dbReference type="SAM" id="MobiDB-lite"/>
    </source>
</evidence>
<evidence type="ECO:0000256" key="10">
    <source>
        <dbReference type="ARBA" id="ARBA00023136"/>
    </source>
</evidence>
<feature type="compositionally biased region" description="Low complexity" evidence="14">
    <location>
        <begin position="466"/>
        <end position="486"/>
    </location>
</feature>
<keyword evidence="6" id="KW-0677">Repeat</keyword>
<keyword evidence="8" id="KW-0904">Protein phosphatase</keyword>
<dbReference type="InterPro" id="IPR000387">
    <property type="entry name" value="Tyr_Pase_dom"/>
</dbReference>
<evidence type="ECO:0000256" key="1">
    <source>
        <dbReference type="ARBA" id="ARBA00004479"/>
    </source>
</evidence>
<dbReference type="SUPFAM" id="SSF51069">
    <property type="entry name" value="Carbonic anhydrase"/>
    <property type="match status" value="1"/>
</dbReference>
<comment type="similarity">
    <text evidence="2">Belongs to the protein-tyrosine phosphatase family. Receptor class 5 subfamily.</text>
</comment>
<dbReference type="InterPro" id="IPR016130">
    <property type="entry name" value="Tyr_Pase_AS"/>
</dbReference>
<feature type="compositionally biased region" description="Polar residues" evidence="14">
    <location>
        <begin position="691"/>
        <end position="701"/>
    </location>
</feature>
<comment type="catalytic activity">
    <reaction evidence="13">
        <text>O-phospho-L-tyrosyl-[protein] + H2O = L-tyrosyl-[protein] + phosphate</text>
        <dbReference type="Rhea" id="RHEA:10684"/>
        <dbReference type="Rhea" id="RHEA-COMP:10136"/>
        <dbReference type="Rhea" id="RHEA-COMP:20101"/>
        <dbReference type="ChEBI" id="CHEBI:15377"/>
        <dbReference type="ChEBI" id="CHEBI:43474"/>
        <dbReference type="ChEBI" id="CHEBI:46858"/>
        <dbReference type="ChEBI" id="CHEBI:61978"/>
        <dbReference type="EC" id="3.1.3.48"/>
    </reaction>
</comment>
<dbReference type="Pfam" id="PF00194">
    <property type="entry name" value="Carb_anhydrase"/>
    <property type="match status" value="1"/>
</dbReference>
<keyword evidence="20" id="KW-1185">Reference proteome</keyword>
<evidence type="ECO:0000256" key="7">
    <source>
        <dbReference type="ARBA" id="ARBA00022801"/>
    </source>
</evidence>
<dbReference type="GO" id="GO:0016020">
    <property type="term" value="C:membrane"/>
    <property type="evidence" value="ECO:0007669"/>
    <property type="project" value="UniProtKB-SubCell"/>
</dbReference>
<feature type="compositionally biased region" description="Low complexity" evidence="14">
    <location>
        <begin position="1062"/>
        <end position="1078"/>
    </location>
</feature>
<dbReference type="Gene3D" id="3.90.190.10">
    <property type="entry name" value="Protein tyrosine phosphatase superfamily"/>
    <property type="match status" value="2"/>
</dbReference>
<gene>
    <name evidence="19" type="ORF">EPR50_G00092160</name>
</gene>
<dbReference type="InterPro" id="IPR013783">
    <property type="entry name" value="Ig-like_fold"/>
</dbReference>
<dbReference type="InterPro" id="IPR036398">
    <property type="entry name" value="CA_dom_sf"/>
</dbReference>
<dbReference type="FunFam" id="3.90.190.10:FF:000016">
    <property type="entry name" value="receptor-type tyrosine-protein phosphatase gamma isoform X1"/>
    <property type="match status" value="1"/>
</dbReference>
<keyword evidence="7" id="KW-0378">Hydrolase</keyword>
<evidence type="ECO:0000259" key="18">
    <source>
        <dbReference type="PROSITE" id="PS51144"/>
    </source>
</evidence>
<evidence type="ECO:0000256" key="11">
    <source>
        <dbReference type="ARBA" id="ARBA00023157"/>
    </source>
</evidence>
<feature type="region of interest" description="Disordered" evidence="14">
    <location>
        <begin position="465"/>
        <end position="549"/>
    </location>
</feature>
<dbReference type="PANTHER" id="PTHR19134:SF461">
    <property type="entry name" value="RECEPTOR-TYPE TYROSINE-PROTEIN PHOSPHATASE ZETA"/>
    <property type="match status" value="1"/>
</dbReference>
<feature type="compositionally biased region" description="Low complexity" evidence="14">
    <location>
        <begin position="780"/>
        <end position="794"/>
    </location>
</feature>
<reference evidence="19 20" key="1">
    <citation type="submission" date="2019-01" db="EMBL/GenBank/DDBJ databases">
        <title>A chromosome-scale genome assembly of the yellow perch, Perca flavescens.</title>
        <authorList>
            <person name="Feron R."/>
            <person name="Morvezen R."/>
            <person name="Bestin A."/>
            <person name="Haffray P."/>
            <person name="Klopp C."/>
            <person name="Zahm M."/>
            <person name="Cabau C."/>
            <person name="Roques C."/>
            <person name="Donnadieu C."/>
            <person name="Bouchez O."/>
            <person name="Christie M."/>
            <person name="Larson W."/>
            <person name="Guiguen Y."/>
        </authorList>
    </citation>
    <scope>NUCLEOTIDE SEQUENCE [LARGE SCALE GENOMIC DNA]</scope>
    <source>
        <strain evidence="19">YP-PL-M2</strain>
        <tissue evidence="19">Blood</tissue>
    </source>
</reference>
<dbReference type="Pfam" id="PF00041">
    <property type="entry name" value="fn3"/>
    <property type="match status" value="1"/>
</dbReference>
<feature type="domain" description="Alpha-carbonic anhydrase" evidence="18">
    <location>
        <begin position="51"/>
        <end position="315"/>
    </location>
</feature>
<feature type="region of interest" description="Disordered" evidence="14">
    <location>
        <begin position="1052"/>
        <end position="1113"/>
    </location>
</feature>
<dbReference type="InterPro" id="IPR029021">
    <property type="entry name" value="Prot-tyrosine_phosphatase-like"/>
</dbReference>
<keyword evidence="11" id="KW-1015">Disulfide bond</keyword>
<evidence type="ECO:0000256" key="6">
    <source>
        <dbReference type="ARBA" id="ARBA00022737"/>
    </source>
</evidence>
<keyword evidence="5" id="KW-0732">Signal</keyword>
<dbReference type="CDD" id="cd00063">
    <property type="entry name" value="FN3"/>
    <property type="match status" value="1"/>
</dbReference>
<evidence type="ECO:0000256" key="9">
    <source>
        <dbReference type="ARBA" id="ARBA00022989"/>
    </source>
</evidence>
<feature type="compositionally biased region" description="Low complexity" evidence="14">
    <location>
        <begin position="725"/>
        <end position="734"/>
    </location>
</feature>
<dbReference type="SMART" id="SM00404">
    <property type="entry name" value="PTPc_motif"/>
    <property type="match status" value="2"/>
</dbReference>
<dbReference type="FunFam" id="3.90.190.10:FF:000271">
    <property type="entry name" value="Protein tyrosine phosphatase, receptor-type, Z polypeptide 1a"/>
    <property type="match status" value="1"/>
</dbReference>
<comment type="subcellular location">
    <subcellularLocation>
        <location evidence="1">Membrane</location>
        <topology evidence="1">Single-pass type I membrane protein</topology>
    </subcellularLocation>
</comment>
<dbReference type="PANTHER" id="PTHR19134">
    <property type="entry name" value="RECEPTOR-TYPE TYROSINE-PROTEIN PHOSPHATASE"/>
    <property type="match status" value="1"/>
</dbReference>
<evidence type="ECO:0000256" key="5">
    <source>
        <dbReference type="ARBA" id="ARBA00022729"/>
    </source>
</evidence>
<keyword evidence="4" id="KW-0812">Transmembrane</keyword>